<organism evidence="1">
    <name type="scientific">viral metagenome</name>
    <dbReference type="NCBI Taxonomy" id="1070528"/>
    <lineage>
        <taxon>unclassified sequences</taxon>
        <taxon>metagenomes</taxon>
        <taxon>organismal metagenomes</taxon>
    </lineage>
</organism>
<dbReference type="InterPro" id="IPR052025">
    <property type="entry name" value="Xyloglucanase_GH74"/>
</dbReference>
<dbReference type="AlphaFoldDB" id="A0A6C0DAG6"/>
<dbReference type="InterPro" id="IPR036278">
    <property type="entry name" value="Sialidase_sf"/>
</dbReference>
<dbReference type="SUPFAM" id="SSF51294">
    <property type="entry name" value="Hedgehog/intein (Hint) domain"/>
    <property type="match status" value="1"/>
</dbReference>
<reference evidence="1" key="1">
    <citation type="journal article" date="2020" name="Nature">
        <title>Giant virus diversity and host interactions through global metagenomics.</title>
        <authorList>
            <person name="Schulz F."/>
            <person name="Roux S."/>
            <person name="Paez-Espino D."/>
            <person name="Jungbluth S."/>
            <person name="Walsh D.A."/>
            <person name="Denef V.J."/>
            <person name="McMahon K.D."/>
            <person name="Konstantinidis K.T."/>
            <person name="Eloe-Fadrosh E.A."/>
            <person name="Kyrpides N.C."/>
            <person name="Woyke T."/>
        </authorList>
    </citation>
    <scope>NUCLEOTIDE SEQUENCE</scope>
    <source>
        <strain evidence="1">GVMAG-M-3300023174-131</strain>
    </source>
</reference>
<name>A0A6C0DAG6_9ZZZZ</name>
<dbReference type="InterPro" id="IPR015943">
    <property type="entry name" value="WD40/YVTN_repeat-like_dom_sf"/>
</dbReference>
<evidence type="ECO:0000313" key="1">
    <source>
        <dbReference type="EMBL" id="QHT13487.1"/>
    </source>
</evidence>
<dbReference type="GO" id="GO:0010411">
    <property type="term" value="P:xyloglucan metabolic process"/>
    <property type="evidence" value="ECO:0007669"/>
    <property type="project" value="TreeGrafter"/>
</dbReference>
<protein>
    <recommendedName>
        <fullName evidence="2">Hedgehog/Intein (Hint) domain-containing protein</fullName>
    </recommendedName>
</protein>
<dbReference type="EMBL" id="MN739570">
    <property type="protein sequence ID" value="QHT13487.1"/>
    <property type="molecule type" value="Genomic_DNA"/>
</dbReference>
<evidence type="ECO:0008006" key="2">
    <source>
        <dbReference type="Google" id="ProtNLM"/>
    </source>
</evidence>
<proteinExistence type="predicted"/>
<accession>A0A6C0DAG6</accession>
<dbReference type="InterPro" id="IPR036844">
    <property type="entry name" value="Hint_dom_sf"/>
</dbReference>
<sequence length="473" mass="51703">MAVPITLITSANFTDFNGGDFTRTRGFASSDDGKRMYATIVGTSGYGIMISTDYGVTWSSSNPNDGNTSWSITSIACSSDGTIVYGANLGNGLYKSIDSGVTWSYITSGAALSGRENIDFPGVTTYNVYQVACDATGNKLIMTTNFSEVIYRSIDGGITWTDIYTIPNSSLTPQTPILLTSNVNGSILYAAFNGTDNKIYKSTDNGTTWSPITTIGNITGPFHYISTNLTGDFIFASDNIGNVNIFYETHAAQGVLTATNGSLFLIASSYNNGNSVIVMKNNTAQTFSVQNLFPPGPIPGSPDVPCFNEGTKILCYRGGKEKYINIEDIRSGYFVKTLKNGYVRVSMIGTSKLNNNNTDRLYICKTDKYKELTENLIITGGHAILTNSLTDEQKKKSIDMMGKLMYTDNKYRLLVCLDNRASLYEKHGVFNIWHLALENDNWSANYGIYANGLLVESCTKKYLKEKSGMTLIE</sequence>
<dbReference type="PANTHER" id="PTHR43739">
    <property type="entry name" value="XYLOGLUCANASE (EUROFUNG)"/>
    <property type="match status" value="1"/>
</dbReference>
<dbReference type="SUPFAM" id="SSF50939">
    <property type="entry name" value="Sialidases"/>
    <property type="match status" value="1"/>
</dbReference>
<dbReference type="Gene3D" id="2.130.10.10">
    <property type="entry name" value="YVTN repeat-like/Quinoprotein amine dehydrogenase"/>
    <property type="match status" value="2"/>
</dbReference>
<dbReference type="PANTHER" id="PTHR43739:SF5">
    <property type="entry name" value="EXO-ALPHA-SIALIDASE"/>
    <property type="match status" value="1"/>
</dbReference>
<dbReference type="CDD" id="cd15482">
    <property type="entry name" value="Sialidase_non-viral"/>
    <property type="match status" value="1"/>
</dbReference>